<dbReference type="STRING" id="283909.R7TKA8"/>
<dbReference type="PANTHER" id="PTHR20883">
    <property type="entry name" value="PHYTANOYL-COA DIOXYGENASE DOMAIN CONTAINING 1"/>
    <property type="match status" value="1"/>
</dbReference>
<dbReference type="AlphaFoldDB" id="R7TKA8"/>
<reference evidence="3" key="3">
    <citation type="submission" date="2015-06" db="UniProtKB">
        <authorList>
            <consortium name="EnsemblMetazoa"/>
        </authorList>
    </citation>
    <scope>IDENTIFICATION</scope>
</reference>
<accession>R7TKA8</accession>
<organism evidence="2">
    <name type="scientific">Capitella teleta</name>
    <name type="common">Polychaete worm</name>
    <dbReference type="NCBI Taxonomy" id="283909"/>
    <lineage>
        <taxon>Eukaryota</taxon>
        <taxon>Metazoa</taxon>
        <taxon>Spiralia</taxon>
        <taxon>Lophotrochozoa</taxon>
        <taxon>Annelida</taxon>
        <taxon>Polychaeta</taxon>
        <taxon>Sedentaria</taxon>
        <taxon>Scolecida</taxon>
        <taxon>Capitellidae</taxon>
        <taxon>Capitella</taxon>
    </lineage>
</organism>
<dbReference type="InterPro" id="IPR008775">
    <property type="entry name" value="Phytyl_CoA_dOase-like"/>
</dbReference>
<dbReference type="OrthoDB" id="445007at2759"/>
<evidence type="ECO:0000313" key="3">
    <source>
        <dbReference type="EnsemblMetazoa" id="CapteP124480"/>
    </source>
</evidence>
<evidence type="ECO:0000313" key="4">
    <source>
        <dbReference type="Proteomes" id="UP000014760"/>
    </source>
</evidence>
<dbReference type="HOGENOM" id="CLU_1334799_0_0_1"/>
<evidence type="ECO:0000313" key="2">
    <source>
        <dbReference type="EMBL" id="ELT93917.1"/>
    </source>
</evidence>
<dbReference type="SUPFAM" id="SSF51197">
    <property type="entry name" value="Clavaminate synthase-like"/>
    <property type="match status" value="1"/>
</dbReference>
<comment type="cofactor">
    <cofactor evidence="1">
        <name>Fe cation</name>
        <dbReference type="ChEBI" id="CHEBI:24875"/>
    </cofactor>
</comment>
<dbReference type="PANTHER" id="PTHR20883:SF51">
    <property type="entry name" value="PHYTANOYL-COA HYDROXYLASE"/>
    <property type="match status" value="1"/>
</dbReference>
<reference evidence="2 4" key="2">
    <citation type="journal article" date="2013" name="Nature">
        <title>Insights into bilaterian evolution from three spiralian genomes.</title>
        <authorList>
            <person name="Simakov O."/>
            <person name="Marletaz F."/>
            <person name="Cho S.J."/>
            <person name="Edsinger-Gonzales E."/>
            <person name="Havlak P."/>
            <person name="Hellsten U."/>
            <person name="Kuo D.H."/>
            <person name="Larsson T."/>
            <person name="Lv J."/>
            <person name="Arendt D."/>
            <person name="Savage R."/>
            <person name="Osoegawa K."/>
            <person name="de Jong P."/>
            <person name="Grimwood J."/>
            <person name="Chapman J.A."/>
            <person name="Shapiro H."/>
            <person name="Aerts A."/>
            <person name="Otillar R.P."/>
            <person name="Terry A.Y."/>
            <person name="Boore J.L."/>
            <person name="Grigoriev I.V."/>
            <person name="Lindberg D.R."/>
            <person name="Seaver E.C."/>
            <person name="Weisblat D.A."/>
            <person name="Putnam N.H."/>
            <person name="Rokhsar D.S."/>
        </authorList>
    </citation>
    <scope>NUCLEOTIDE SEQUENCE</scope>
    <source>
        <strain evidence="2 4">I ESC-2004</strain>
    </source>
</reference>
<dbReference type="EMBL" id="KB309567">
    <property type="protein sequence ID" value="ELT93917.1"/>
    <property type="molecule type" value="Genomic_DNA"/>
</dbReference>
<dbReference type="EMBL" id="AMQN01012509">
    <property type="status" value="NOT_ANNOTATED_CDS"/>
    <property type="molecule type" value="Genomic_DNA"/>
</dbReference>
<dbReference type="EnsemblMetazoa" id="CapteT124480">
    <property type="protein sequence ID" value="CapteP124480"/>
    <property type="gene ID" value="CapteG124480"/>
</dbReference>
<name>R7TKA8_CAPTE</name>
<evidence type="ECO:0008006" key="5">
    <source>
        <dbReference type="Google" id="ProtNLM"/>
    </source>
</evidence>
<sequence length="225" mass="25750">TEFVFSDNFIINEDVKRAFDINGYIIVRFLLGGEVYHYHSKVIMKEAHTGGAHVWHQDYGYWYENACMFPNMGTVWVAVDKATKQNGCVQLMAGSHLMGRVDHHRIGEQVQADLSRVKLADQVCPLVYAEMEPGDALFFHCNVLHRSDQNRSDNRRWAFLVAFNRADNNPLLKHHHPQYTPLCKVPNGRIRESGTVTDMSGKDFFQGPKDDISLQKVATKNKDKV</sequence>
<keyword evidence="4" id="KW-1185">Reference proteome</keyword>
<dbReference type="OMA" id="NCMHGSG"/>
<protein>
    <recommendedName>
        <fullName evidence="5">Phytanoyl-CoA dioxygenase family protein</fullName>
    </recommendedName>
</protein>
<dbReference type="Proteomes" id="UP000014760">
    <property type="component" value="Unassembled WGS sequence"/>
</dbReference>
<evidence type="ECO:0000256" key="1">
    <source>
        <dbReference type="ARBA" id="ARBA00001962"/>
    </source>
</evidence>
<dbReference type="Pfam" id="PF05721">
    <property type="entry name" value="PhyH"/>
    <property type="match status" value="1"/>
</dbReference>
<reference evidence="4" key="1">
    <citation type="submission" date="2012-12" db="EMBL/GenBank/DDBJ databases">
        <authorList>
            <person name="Hellsten U."/>
            <person name="Grimwood J."/>
            <person name="Chapman J.A."/>
            <person name="Shapiro H."/>
            <person name="Aerts A."/>
            <person name="Otillar R.P."/>
            <person name="Terry A.Y."/>
            <person name="Boore J.L."/>
            <person name="Simakov O."/>
            <person name="Marletaz F."/>
            <person name="Cho S.-J."/>
            <person name="Edsinger-Gonzales E."/>
            <person name="Havlak P."/>
            <person name="Kuo D.-H."/>
            <person name="Larsson T."/>
            <person name="Lv J."/>
            <person name="Arendt D."/>
            <person name="Savage R."/>
            <person name="Osoegawa K."/>
            <person name="de Jong P."/>
            <person name="Lindberg D.R."/>
            <person name="Seaver E.C."/>
            <person name="Weisblat D.A."/>
            <person name="Putnam N.H."/>
            <person name="Grigoriev I.V."/>
            <person name="Rokhsar D.S."/>
        </authorList>
    </citation>
    <scope>NUCLEOTIDE SEQUENCE</scope>
    <source>
        <strain evidence="4">I ESC-2004</strain>
    </source>
</reference>
<dbReference type="Gene3D" id="2.60.120.620">
    <property type="entry name" value="q2cbj1_9rhob like domain"/>
    <property type="match status" value="1"/>
</dbReference>
<feature type="non-terminal residue" evidence="2">
    <location>
        <position position="1"/>
    </location>
</feature>
<gene>
    <name evidence="2" type="ORF">CAPTEDRAFT_124480</name>
</gene>
<proteinExistence type="predicted"/>